<reference evidence="3" key="1">
    <citation type="submission" date="2021-10" db="EMBL/GenBank/DDBJ databases">
        <title>Collection of gut derived symbiotic bacterial strains cultured from healthy donors.</title>
        <authorList>
            <person name="Lin H."/>
            <person name="Littmann E."/>
            <person name="Kohout C."/>
            <person name="Pamer E.G."/>
        </authorList>
    </citation>
    <scope>NUCLEOTIDE SEQUENCE</scope>
    <source>
        <strain evidence="3">DFI.4.48</strain>
    </source>
</reference>
<feature type="transmembrane region" description="Helical" evidence="1">
    <location>
        <begin position="45"/>
        <end position="62"/>
    </location>
</feature>
<gene>
    <name evidence="3" type="ORF">LJD69_11580</name>
</gene>
<evidence type="ECO:0000313" key="4">
    <source>
        <dbReference type="Proteomes" id="UP001198439"/>
    </source>
</evidence>
<name>A0AAW4VSV1_9FIRM</name>
<dbReference type="EMBL" id="JAJDKZ010000042">
    <property type="protein sequence ID" value="MCB8611231.1"/>
    <property type="molecule type" value="Genomic_DNA"/>
</dbReference>
<dbReference type="RefSeq" id="WP_227279994.1">
    <property type="nucleotide sequence ID" value="NZ_DBGDQT010000044.1"/>
</dbReference>
<dbReference type="InterPro" id="IPR011646">
    <property type="entry name" value="KAP_P-loop"/>
</dbReference>
<accession>A0AAW4VSV1</accession>
<dbReference type="SUPFAM" id="SSF52540">
    <property type="entry name" value="P-loop containing nucleoside triphosphate hydrolases"/>
    <property type="match status" value="1"/>
</dbReference>
<evidence type="ECO:0000313" key="3">
    <source>
        <dbReference type="EMBL" id="MCB8611231.1"/>
    </source>
</evidence>
<feature type="transmembrane region" description="Helical" evidence="1">
    <location>
        <begin position="74"/>
        <end position="94"/>
    </location>
</feature>
<dbReference type="Proteomes" id="UP001198439">
    <property type="component" value="Unassembled WGS sequence"/>
</dbReference>
<dbReference type="Gene3D" id="3.40.50.300">
    <property type="entry name" value="P-loop containing nucleotide triphosphate hydrolases"/>
    <property type="match status" value="1"/>
</dbReference>
<proteinExistence type="predicted"/>
<dbReference type="AlphaFoldDB" id="A0AAW4VSV1"/>
<feature type="domain" description="KAP NTPase" evidence="2">
    <location>
        <begin position="156"/>
        <end position="357"/>
    </location>
</feature>
<evidence type="ECO:0000259" key="2">
    <source>
        <dbReference type="Pfam" id="PF07693"/>
    </source>
</evidence>
<keyword evidence="1" id="KW-0472">Membrane</keyword>
<evidence type="ECO:0000256" key="1">
    <source>
        <dbReference type="SAM" id="Phobius"/>
    </source>
</evidence>
<dbReference type="Pfam" id="PF07693">
    <property type="entry name" value="KAP_NTPase"/>
    <property type="match status" value="1"/>
</dbReference>
<keyword evidence="1" id="KW-0812">Transmembrane</keyword>
<feature type="transmembrane region" description="Helical" evidence="1">
    <location>
        <begin position="12"/>
        <end position="33"/>
    </location>
</feature>
<comment type="caution">
    <text evidence="3">The sequence shown here is derived from an EMBL/GenBank/DDBJ whole genome shotgun (WGS) entry which is preliminary data.</text>
</comment>
<organism evidence="3 4">
    <name type="scientific">Faecalibacillus faecis</name>
    <dbReference type="NCBI Taxonomy" id="1982628"/>
    <lineage>
        <taxon>Bacteria</taxon>
        <taxon>Bacillati</taxon>
        <taxon>Bacillota</taxon>
        <taxon>Erysipelotrichia</taxon>
        <taxon>Erysipelotrichales</taxon>
        <taxon>Coprobacillaceae</taxon>
        <taxon>Faecalibacillus</taxon>
    </lineage>
</organism>
<protein>
    <submittedName>
        <fullName evidence="3">KAP family NTPase</fullName>
    </submittedName>
</protein>
<dbReference type="InterPro" id="IPR027417">
    <property type="entry name" value="P-loop_NTPase"/>
</dbReference>
<keyword evidence="1" id="KW-1133">Transmembrane helix</keyword>
<sequence length="742" mass="88026">MTFIRKLIRSSLLIGFCYMFVCVCKSLSLLEIFDKDWIPWLKIEQMSFVYIAVLMIFIFLIFNKEELTERHILIKKYLSVIKFIIFCLMVVSFYKSYNTLLMILFMIEFLVVYCLLDYEANKQYTYNFNHQNKMSSFTEQTVIGREKLTNSQRDSYDQLVALINDRKSTDSFNIGLIGDWGSGKTSITDTLIYELEKENKYFFLKISALTFNETGNIIEYVKNFFGNLFKRYEIDYYFGDSNVAFLGSLAMLNNSTKSMKEIVESIKGNSFVDLEKERILFNDQVRRLLEASKRKNIILIIDDMDRTYHKENIIKLLSEFSSINGLITIVSLNKELNKKEEGQEYNELDKYIHIIIHHKDRKIFSHQLLTQQILESYDRITKKDNCFLSINGYNQYSLYDLIHSFDSKVVIKPVISEDTNYNMMLEIFYGNLKLNNLGFEEYIENCVLEAILNTKEFKGKKEFKNCSLDDLNLKFMSFLEILLLLYEYIISPNDYIKNNISNLNELYKYITDIKVSIIIDRNYFGNMRELKSIVFFNQQPTVDDLIKNHNYEELAKIVNSKIKSMYFLVLNMTQLMGFIDYLDNVITNYRTSKRLLGEAELLDINFLEHIIDKWKMSNCINDKLKELVSKYTELKPLQIYESSVIKFLDSIFVHKFIFQFKNRFQIKKYGDCRVFIYHGDKRHIIILENKNSNGTEKIFMDITGRIIEYKNLISKEKEEIRKKEEIVWSVMNVKLPIEKQLG</sequence>